<accession>A0ABY9YXV2</accession>
<dbReference type="Gene3D" id="3.40.190.290">
    <property type="match status" value="1"/>
</dbReference>
<organism evidence="6 7">
    <name type="scientific">Halomonas piscis</name>
    <dbReference type="NCBI Taxonomy" id="3031727"/>
    <lineage>
        <taxon>Bacteria</taxon>
        <taxon>Pseudomonadati</taxon>
        <taxon>Pseudomonadota</taxon>
        <taxon>Gammaproteobacteria</taxon>
        <taxon>Oceanospirillales</taxon>
        <taxon>Halomonadaceae</taxon>
        <taxon>Halomonas</taxon>
    </lineage>
</organism>
<keyword evidence="4" id="KW-0804">Transcription</keyword>
<sequence length="297" mass="32559">MRVFIQAVTSGSLSAAGRALGMSPAMATKHMDALESRLGVKLLHRTTRRLTLTDAGSHYLEASRHILQELDEAESEVSAQRTEAVGRLRMNIPLSFGMRFIAPLLPAFSRRYPGVEVELGLSDAQHDLIQEGWDLAIRIGHLADSSLQARRLGDCPMRVCAAPEYLKRHGTPQCVADLSRHNCLSYTLSSSQREGAWSFGKKGNIQVPVHGNLKGNNGDALLAAALGGQGVIYQPHFIVGEALERGTLVALELDYPTLEIGNLHVLFPPDRRPPAKTRAMIDYLVEVFAHSSCQRHL</sequence>
<dbReference type="CDD" id="cd08422">
    <property type="entry name" value="PBP2_CrgA_like"/>
    <property type="match status" value="1"/>
</dbReference>
<keyword evidence="7" id="KW-1185">Reference proteome</keyword>
<dbReference type="InterPro" id="IPR000847">
    <property type="entry name" value="LysR_HTH_N"/>
</dbReference>
<dbReference type="EMBL" id="CP119391">
    <property type="protein sequence ID" value="WNK19295.1"/>
    <property type="molecule type" value="Genomic_DNA"/>
</dbReference>
<evidence type="ECO:0000256" key="1">
    <source>
        <dbReference type="ARBA" id="ARBA00009437"/>
    </source>
</evidence>
<evidence type="ECO:0000259" key="5">
    <source>
        <dbReference type="PROSITE" id="PS50931"/>
    </source>
</evidence>
<dbReference type="InterPro" id="IPR036390">
    <property type="entry name" value="WH_DNA-bd_sf"/>
</dbReference>
<dbReference type="InterPro" id="IPR058163">
    <property type="entry name" value="LysR-type_TF_proteobact-type"/>
</dbReference>
<evidence type="ECO:0000256" key="3">
    <source>
        <dbReference type="ARBA" id="ARBA00023125"/>
    </source>
</evidence>
<dbReference type="Gene3D" id="1.10.10.10">
    <property type="entry name" value="Winged helix-like DNA-binding domain superfamily/Winged helix DNA-binding domain"/>
    <property type="match status" value="1"/>
</dbReference>
<keyword evidence="3" id="KW-0238">DNA-binding</keyword>
<dbReference type="SUPFAM" id="SSF46785">
    <property type="entry name" value="Winged helix' DNA-binding domain"/>
    <property type="match status" value="1"/>
</dbReference>
<protein>
    <submittedName>
        <fullName evidence="6">LysR family transcriptional regulator</fullName>
    </submittedName>
</protein>
<proteinExistence type="inferred from homology"/>
<name>A0ABY9YXV2_9GAMM</name>
<dbReference type="InterPro" id="IPR036388">
    <property type="entry name" value="WH-like_DNA-bd_sf"/>
</dbReference>
<evidence type="ECO:0000256" key="4">
    <source>
        <dbReference type="ARBA" id="ARBA00023163"/>
    </source>
</evidence>
<dbReference type="RefSeq" id="WP_311882481.1">
    <property type="nucleotide sequence ID" value="NZ_CP119391.1"/>
</dbReference>
<gene>
    <name evidence="6" type="ORF">P1P91_10535</name>
</gene>
<feature type="domain" description="HTH lysR-type" evidence="5">
    <location>
        <begin position="1"/>
        <end position="53"/>
    </location>
</feature>
<dbReference type="PROSITE" id="PS50931">
    <property type="entry name" value="HTH_LYSR"/>
    <property type="match status" value="1"/>
</dbReference>
<dbReference type="Proteomes" id="UP001301869">
    <property type="component" value="Chromosome"/>
</dbReference>
<dbReference type="PANTHER" id="PTHR30537">
    <property type="entry name" value="HTH-TYPE TRANSCRIPTIONAL REGULATOR"/>
    <property type="match status" value="1"/>
</dbReference>
<dbReference type="PANTHER" id="PTHR30537:SF5">
    <property type="entry name" value="HTH-TYPE TRANSCRIPTIONAL ACTIVATOR TTDR-RELATED"/>
    <property type="match status" value="1"/>
</dbReference>
<reference evidence="6 7" key="1">
    <citation type="submission" date="2023-03" db="EMBL/GenBank/DDBJ databases">
        <title>Halomonas sp. nov., isolated from Korean tranditional fermented seafood 'Jeotgal'.</title>
        <authorList>
            <person name="Kim B."/>
            <person name="Shin N.-R."/>
        </authorList>
    </citation>
    <scope>NUCLEOTIDE SEQUENCE [LARGE SCALE GENOMIC DNA]</scope>
    <source>
        <strain evidence="6 7">SG2L-4</strain>
    </source>
</reference>
<evidence type="ECO:0000256" key="2">
    <source>
        <dbReference type="ARBA" id="ARBA00023015"/>
    </source>
</evidence>
<dbReference type="InterPro" id="IPR005119">
    <property type="entry name" value="LysR_subst-bd"/>
</dbReference>
<keyword evidence="2" id="KW-0805">Transcription regulation</keyword>
<dbReference type="SUPFAM" id="SSF53850">
    <property type="entry name" value="Periplasmic binding protein-like II"/>
    <property type="match status" value="1"/>
</dbReference>
<dbReference type="Pfam" id="PF03466">
    <property type="entry name" value="LysR_substrate"/>
    <property type="match status" value="1"/>
</dbReference>
<dbReference type="Pfam" id="PF00126">
    <property type="entry name" value="HTH_1"/>
    <property type="match status" value="1"/>
</dbReference>
<evidence type="ECO:0000313" key="6">
    <source>
        <dbReference type="EMBL" id="WNK19295.1"/>
    </source>
</evidence>
<comment type="similarity">
    <text evidence="1">Belongs to the LysR transcriptional regulatory family.</text>
</comment>
<evidence type="ECO:0000313" key="7">
    <source>
        <dbReference type="Proteomes" id="UP001301869"/>
    </source>
</evidence>